<feature type="non-terminal residue" evidence="8">
    <location>
        <position position="1"/>
    </location>
</feature>
<dbReference type="GO" id="GO:0005634">
    <property type="term" value="C:nucleus"/>
    <property type="evidence" value="ECO:0007669"/>
    <property type="project" value="TreeGrafter"/>
</dbReference>
<keyword evidence="5 6" id="KW-0949">S-adenosyl-L-methionine</keyword>
<feature type="binding site" evidence="6">
    <location>
        <position position="145"/>
    </location>
    <ligand>
        <name>S-adenosyl-L-methionine</name>
        <dbReference type="ChEBI" id="CHEBI:59789"/>
    </ligand>
</feature>
<reference evidence="8" key="1">
    <citation type="journal article" date="2014" name="PLoS Negl. Trop. Dis.">
        <title>An updated insight into the Sialotranscriptome of Triatoma infestans: developmental stage and geographic variations.</title>
        <authorList>
            <person name="Schwarz A."/>
            <person name="Medrano-Mercado N."/>
            <person name="Schaub G.A."/>
            <person name="Struchiner C.J."/>
            <person name="Bargues M.D."/>
            <person name="Levy M.Z."/>
            <person name="Ribeiro J.M."/>
        </authorList>
    </citation>
    <scope>NUCLEOTIDE SEQUENCE</scope>
    <source>
        <strain evidence="8">Chile</strain>
        <tissue evidence="8">Salivary glands</tissue>
    </source>
</reference>
<dbReference type="EMBL" id="GBBI01001509">
    <property type="protein sequence ID" value="JAC17203.1"/>
    <property type="molecule type" value="mRNA"/>
</dbReference>
<evidence type="ECO:0000313" key="8">
    <source>
        <dbReference type="EMBL" id="JAC17203.1"/>
    </source>
</evidence>
<dbReference type="InterPro" id="IPR010286">
    <property type="entry name" value="METTL16/RlmF"/>
</dbReference>
<dbReference type="InterPro" id="IPR017182">
    <property type="entry name" value="METTL16/PsiM"/>
</dbReference>
<evidence type="ECO:0000256" key="3">
    <source>
        <dbReference type="ARBA" id="ARBA00022603"/>
    </source>
</evidence>
<dbReference type="GO" id="GO:0120048">
    <property type="term" value="F:U6 snRNA (adenine-(43)-N(6))-methyltransferase activity"/>
    <property type="evidence" value="ECO:0007669"/>
    <property type="project" value="UniProtKB-EC"/>
</dbReference>
<protein>
    <recommendedName>
        <fullName evidence="2">U6 snRNA m(6)A methyltransferase</fullName>
        <ecNumber evidence="2">2.1.1.346</ecNumber>
    </recommendedName>
</protein>
<evidence type="ECO:0000256" key="2">
    <source>
        <dbReference type="ARBA" id="ARBA00012166"/>
    </source>
</evidence>
<keyword evidence="4" id="KW-0808">Transferase</keyword>
<feature type="binding site" evidence="6">
    <location>
        <position position="46"/>
    </location>
    <ligand>
        <name>S-adenosyl-L-methionine</name>
        <dbReference type="ChEBI" id="CHEBI:59789"/>
    </ligand>
</feature>
<feature type="binding site" evidence="6">
    <location>
        <position position="96"/>
    </location>
    <ligand>
        <name>S-adenosyl-L-methionine</name>
        <dbReference type="ChEBI" id="CHEBI:59789"/>
    </ligand>
</feature>
<comment type="similarity">
    <text evidence="1">Belongs to the methyltransferase superfamily. METTL16/RlmF family.</text>
</comment>
<feature type="binding site" evidence="6">
    <location>
        <position position="73"/>
    </location>
    <ligand>
        <name>S-adenosyl-L-methionine</name>
        <dbReference type="ChEBI" id="CHEBI:59789"/>
    </ligand>
</feature>
<feature type="compositionally biased region" description="Polar residues" evidence="7">
    <location>
        <begin position="346"/>
        <end position="366"/>
    </location>
</feature>
<evidence type="ECO:0000256" key="5">
    <source>
        <dbReference type="ARBA" id="ARBA00022691"/>
    </source>
</evidence>
<dbReference type="PIRSF" id="PIRSF037350">
    <property type="entry name" value="Mtase_ZK1128_prd"/>
    <property type="match status" value="1"/>
</dbReference>
<dbReference type="PANTHER" id="PTHR13393:SF0">
    <property type="entry name" value="RNA N6-ADENOSINE-METHYLTRANSFERASE METTL16"/>
    <property type="match status" value="1"/>
</dbReference>
<dbReference type="InterPro" id="IPR029063">
    <property type="entry name" value="SAM-dependent_MTases_sf"/>
</dbReference>
<accession>A0A023F7I7</accession>
<sequence length="437" mass="49552">DLSGKVKLNFKNEGAVWSLTKSLLHKDFNLDVDIVEGRLVPTLPLRMNYLLWLEDLISMYKTEESIVHGVDIGAGACCIYPLLASRHFSWHMLATEIDLENYECAVDNVKRNKLEEYIEVKKVEEGTYLCGALDENIKYDFCMCNPPFFGDDRETKRRHEGQTGPRNAPSGTNVELTTEGGEISFVKAIIDDSTNVFSSIRIYTVMLGCKSSLNPLKEYLKQQKIASLATTMFCQGRTTRWGLAWTYDHSLDLSAGFKPHNKKNTISYSYGVPLNDSLTFLLAEQKLLEFLKRLEVASEIELQQEGILVMTLKARSNTWVNSRKRRREEKRKALLQSSKRIEENSKLSNNGSNEGQSTNELITTENTLKRSCESSNGSVQKKLKNESNVKDFEYLLVASLALKDLGNELNLEIIYLEGNGGKDCAHQLLQCLKNQFK</sequence>
<feature type="region of interest" description="Disordered" evidence="7">
    <location>
        <begin position="153"/>
        <end position="174"/>
    </location>
</feature>
<name>A0A023F7I7_TRIIF</name>
<keyword evidence="3 8" id="KW-0489">Methyltransferase</keyword>
<evidence type="ECO:0000256" key="7">
    <source>
        <dbReference type="SAM" id="MobiDB-lite"/>
    </source>
</evidence>
<dbReference type="Pfam" id="PF05971">
    <property type="entry name" value="Methyltransf_10"/>
    <property type="match status" value="1"/>
</dbReference>
<evidence type="ECO:0000256" key="4">
    <source>
        <dbReference type="ARBA" id="ARBA00022679"/>
    </source>
</evidence>
<dbReference type="GO" id="GO:0070475">
    <property type="term" value="P:rRNA base methylation"/>
    <property type="evidence" value="ECO:0007669"/>
    <property type="project" value="TreeGrafter"/>
</dbReference>
<dbReference type="CDD" id="cd02440">
    <property type="entry name" value="AdoMet_MTases"/>
    <property type="match status" value="1"/>
</dbReference>
<feature type="region of interest" description="Disordered" evidence="7">
    <location>
        <begin position="342"/>
        <end position="367"/>
    </location>
</feature>
<dbReference type="Gene3D" id="3.40.50.150">
    <property type="entry name" value="Vaccinia Virus protein VP39"/>
    <property type="match status" value="1"/>
</dbReference>
<evidence type="ECO:0000256" key="1">
    <source>
        <dbReference type="ARBA" id="ARBA00005878"/>
    </source>
</evidence>
<proteinExistence type="evidence at transcript level"/>
<organism evidence="8">
    <name type="scientific">Triatoma infestans</name>
    <name type="common">Assassin bug</name>
    <dbReference type="NCBI Taxonomy" id="30076"/>
    <lineage>
        <taxon>Eukaryota</taxon>
        <taxon>Metazoa</taxon>
        <taxon>Ecdysozoa</taxon>
        <taxon>Arthropoda</taxon>
        <taxon>Hexapoda</taxon>
        <taxon>Insecta</taxon>
        <taxon>Pterygota</taxon>
        <taxon>Neoptera</taxon>
        <taxon>Paraneoptera</taxon>
        <taxon>Hemiptera</taxon>
        <taxon>Heteroptera</taxon>
        <taxon>Panheteroptera</taxon>
        <taxon>Cimicomorpha</taxon>
        <taxon>Reduviidae</taxon>
        <taxon>Triatominae</taxon>
        <taxon>Triatoma</taxon>
    </lineage>
</organism>
<evidence type="ECO:0000256" key="6">
    <source>
        <dbReference type="PIRSR" id="PIRSR037350-1"/>
    </source>
</evidence>
<dbReference type="SUPFAM" id="SSF53335">
    <property type="entry name" value="S-adenosyl-L-methionine-dependent methyltransferases"/>
    <property type="match status" value="1"/>
</dbReference>
<dbReference type="PANTHER" id="PTHR13393">
    <property type="entry name" value="SAM-DEPENDENT METHYLTRANSFERASE"/>
    <property type="match status" value="1"/>
</dbReference>
<dbReference type="AlphaFoldDB" id="A0A023F7I7"/>
<dbReference type="EC" id="2.1.1.346" evidence="2"/>